<gene>
    <name evidence="1" type="ORF">L2E82_40480</name>
</gene>
<protein>
    <submittedName>
        <fullName evidence="1">Uncharacterized protein</fullName>
    </submittedName>
</protein>
<evidence type="ECO:0000313" key="2">
    <source>
        <dbReference type="Proteomes" id="UP001055811"/>
    </source>
</evidence>
<comment type="caution">
    <text evidence="1">The sequence shown here is derived from an EMBL/GenBank/DDBJ whole genome shotgun (WGS) entry which is preliminary data.</text>
</comment>
<dbReference type="EMBL" id="CM042015">
    <property type="protein sequence ID" value="KAI3710691.1"/>
    <property type="molecule type" value="Genomic_DNA"/>
</dbReference>
<reference evidence="1 2" key="2">
    <citation type="journal article" date="2022" name="Mol. Ecol. Resour.">
        <title>The genomes of chicory, endive, great burdock and yacon provide insights into Asteraceae paleo-polyploidization history and plant inulin production.</title>
        <authorList>
            <person name="Fan W."/>
            <person name="Wang S."/>
            <person name="Wang H."/>
            <person name="Wang A."/>
            <person name="Jiang F."/>
            <person name="Liu H."/>
            <person name="Zhao H."/>
            <person name="Xu D."/>
            <person name="Zhang Y."/>
        </authorList>
    </citation>
    <scope>NUCLEOTIDE SEQUENCE [LARGE SCALE GENOMIC DNA]</scope>
    <source>
        <strain evidence="2">cv. Punajuju</strain>
        <tissue evidence="1">Leaves</tissue>
    </source>
</reference>
<accession>A0ACB9AL37</accession>
<dbReference type="Proteomes" id="UP001055811">
    <property type="component" value="Linkage Group LG07"/>
</dbReference>
<organism evidence="1 2">
    <name type="scientific">Cichorium intybus</name>
    <name type="common">Chicory</name>
    <dbReference type="NCBI Taxonomy" id="13427"/>
    <lineage>
        <taxon>Eukaryota</taxon>
        <taxon>Viridiplantae</taxon>
        <taxon>Streptophyta</taxon>
        <taxon>Embryophyta</taxon>
        <taxon>Tracheophyta</taxon>
        <taxon>Spermatophyta</taxon>
        <taxon>Magnoliopsida</taxon>
        <taxon>eudicotyledons</taxon>
        <taxon>Gunneridae</taxon>
        <taxon>Pentapetalae</taxon>
        <taxon>asterids</taxon>
        <taxon>campanulids</taxon>
        <taxon>Asterales</taxon>
        <taxon>Asteraceae</taxon>
        <taxon>Cichorioideae</taxon>
        <taxon>Cichorieae</taxon>
        <taxon>Cichoriinae</taxon>
        <taxon>Cichorium</taxon>
    </lineage>
</organism>
<keyword evidence="2" id="KW-1185">Reference proteome</keyword>
<reference evidence="2" key="1">
    <citation type="journal article" date="2022" name="Mol. Ecol. Resour.">
        <title>The genomes of chicory, endive, great burdock and yacon provide insights into Asteraceae palaeo-polyploidization history and plant inulin production.</title>
        <authorList>
            <person name="Fan W."/>
            <person name="Wang S."/>
            <person name="Wang H."/>
            <person name="Wang A."/>
            <person name="Jiang F."/>
            <person name="Liu H."/>
            <person name="Zhao H."/>
            <person name="Xu D."/>
            <person name="Zhang Y."/>
        </authorList>
    </citation>
    <scope>NUCLEOTIDE SEQUENCE [LARGE SCALE GENOMIC DNA]</scope>
    <source>
        <strain evidence="2">cv. Punajuju</strain>
    </source>
</reference>
<evidence type="ECO:0000313" key="1">
    <source>
        <dbReference type="EMBL" id="KAI3710691.1"/>
    </source>
</evidence>
<sequence length="352" mass="40372">MTILEQSLRCFLFTVGSARNQSVEDEGARTEGVEQEGARIDGIKQEVPMQEGARTDGIEQEVLMQEVPRTKQVASEQKSPEKNKSYQRHKLNKRPSNLALPPFSTPSSVAGLFLNLHLHECVHRHRYSTMSMSMSIKECCCFLKKMRNPRRIIQHALLASETSFSINEIEALYDLFERLSHAIIEDGLIHKEEFRLALFSNSSTQNLFADRLFDIFDIKKNGVIEFDEFVRSLSIFHPDAPESAKIEFMFRLYDLKHTGYIERDELKEMVLALLSEMNVDLSNDAVEAILNKTITDADLNGDGKIDLEEWKAFIPKYPSILKNMTLPLLREITQAFPNFVLNTQVRELEIVT</sequence>
<proteinExistence type="predicted"/>
<name>A0ACB9AL37_CICIN</name>